<accession>A0A1B2HQK1</accession>
<evidence type="ECO:0000313" key="1">
    <source>
        <dbReference type="EMBL" id="ANZ39993.1"/>
    </source>
</evidence>
<organism evidence="1 2">
    <name type="scientific">Lentzea guizhouensis</name>
    <dbReference type="NCBI Taxonomy" id="1586287"/>
    <lineage>
        <taxon>Bacteria</taxon>
        <taxon>Bacillati</taxon>
        <taxon>Actinomycetota</taxon>
        <taxon>Actinomycetes</taxon>
        <taxon>Pseudonocardiales</taxon>
        <taxon>Pseudonocardiaceae</taxon>
        <taxon>Lentzea</taxon>
    </lineage>
</organism>
<proteinExistence type="predicted"/>
<dbReference type="Proteomes" id="UP000093053">
    <property type="component" value="Chromosome"/>
</dbReference>
<dbReference type="AlphaFoldDB" id="A0A1B2HQK1"/>
<reference evidence="1 2" key="1">
    <citation type="submission" date="2016-07" db="EMBL/GenBank/DDBJ databases">
        <title>Complete genome sequence of the Lentzea guizhouensis DHS C013.</title>
        <authorList>
            <person name="Cao C."/>
        </authorList>
    </citation>
    <scope>NUCLEOTIDE SEQUENCE [LARGE SCALE GENOMIC DNA]</scope>
    <source>
        <strain evidence="1 2">DHS C013</strain>
    </source>
</reference>
<name>A0A1B2HQK1_9PSEU</name>
<protein>
    <submittedName>
        <fullName evidence="1">Uncharacterized protein</fullName>
    </submittedName>
</protein>
<gene>
    <name evidence="1" type="ORF">BBK82_32065</name>
</gene>
<evidence type="ECO:0000313" key="2">
    <source>
        <dbReference type="Proteomes" id="UP000093053"/>
    </source>
</evidence>
<dbReference type="OrthoDB" id="3695600at2"/>
<dbReference type="KEGG" id="led:BBK82_32065"/>
<dbReference type="STRING" id="1586287.BBK82_32065"/>
<dbReference type="EMBL" id="CP016793">
    <property type="protein sequence ID" value="ANZ39993.1"/>
    <property type="molecule type" value="Genomic_DNA"/>
</dbReference>
<sequence>MTVLLDDAVTSALSHIRTGSPEHVREDLREALTSTGPVPREAIAYVEAADEHLAYGEVMEARMLLTVAHRLLAPSPLQPAAVQPAVVLPTQVSPPTTPIRV</sequence>
<keyword evidence="2" id="KW-1185">Reference proteome</keyword>
<dbReference type="RefSeq" id="WP_065918334.1">
    <property type="nucleotide sequence ID" value="NZ_CP016793.1"/>
</dbReference>